<dbReference type="InterPro" id="IPR025665">
    <property type="entry name" value="Beta-barrel_OMP_2"/>
</dbReference>
<dbReference type="EMBL" id="FQYY01000006">
    <property type="protein sequence ID" value="SHI96763.1"/>
    <property type="molecule type" value="Genomic_DNA"/>
</dbReference>
<dbReference type="Gene3D" id="2.40.160.60">
    <property type="entry name" value="Outer membrane protein transport protein (OMPP1/FadL/TodX)"/>
    <property type="match status" value="1"/>
</dbReference>
<keyword evidence="4" id="KW-1185">Reference proteome</keyword>
<dbReference type="STRING" id="579105.SAMN04488096_106130"/>
<dbReference type="Proteomes" id="UP000184225">
    <property type="component" value="Unassembled WGS sequence"/>
</dbReference>
<sequence>MKKLLLIAAVAFLGISSVKAQEIEFGVKGGLNVATLGGDASDDYDLDSRVGFHVGGFVEIPLSEKITFQPELLYSMQGAQLNLVYTDGLNSVSSEAKLKLDYINVPFMFKYEVVDNLAVEVGPQIGFLINAKGEVEASVSGESGSYSDEIDVKDQYSTIDFAANLGVSYEFDMGLFAGARYNFGLIDIEEESDDYSEINNVFQLSIGYKF</sequence>
<feature type="domain" description="Outer membrane protein beta-barrel" evidence="2">
    <location>
        <begin position="20"/>
        <end position="188"/>
    </location>
</feature>
<evidence type="ECO:0000256" key="1">
    <source>
        <dbReference type="SAM" id="SignalP"/>
    </source>
</evidence>
<proteinExistence type="predicted"/>
<evidence type="ECO:0000259" key="2">
    <source>
        <dbReference type="Pfam" id="PF13568"/>
    </source>
</evidence>
<dbReference type="Pfam" id="PF13568">
    <property type="entry name" value="OMP_b-brl_2"/>
    <property type="match status" value="1"/>
</dbReference>
<evidence type="ECO:0000313" key="3">
    <source>
        <dbReference type="EMBL" id="SHI96763.1"/>
    </source>
</evidence>
<gene>
    <name evidence="3" type="ORF">SAMN04488096_106130</name>
</gene>
<accession>A0A1M6FGK3</accession>
<dbReference type="InterPro" id="IPR011250">
    <property type="entry name" value="OMP/PagP_B-barrel"/>
</dbReference>
<dbReference type="OrthoDB" id="947434at2"/>
<keyword evidence="1" id="KW-0732">Signal</keyword>
<dbReference type="SUPFAM" id="SSF56925">
    <property type="entry name" value="OMPA-like"/>
    <property type="match status" value="1"/>
</dbReference>
<dbReference type="AlphaFoldDB" id="A0A1M6FGK3"/>
<feature type="chain" id="PRO_5012070539" evidence="1">
    <location>
        <begin position="21"/>
        <end position="210"/>
    </location>
</feature>
<protein>
    <submittedName>
        <fullName evidence="3">Outer membrane protein beta-barrel domain-containing protein</fullName>
    </submittedName>
</protein>
<dbReference type="RefSeq" id="WP_073151382.1">
    <property type="nucleotide sequence ID" value="NZ_FQYY01000006.1"/>
</dbReference>
<organism evidence="3 4">
    <name type="scientific">Mesonia phycicola</name>
    <dbReference type="NCBI Taxonomy" id="579105"/>
    <lineage>
        <taxon>Bacteria</taxon>
        <taxon>Pseudomonadati</taxon>
        <taxon>Bacteroidota</taxon>
        <taxon>Flavobacteriia</taxon>
        <taxon>Flavobacteriales</taxon>
        <taxon>Flavobacteriaceae</taxon>
        <taxon>Mesonia</taxon>
    </lineage>
</organism>
<feature type="signal peptide" evidence="1">
    <location>
        <begin position="1"/>
        <end position="20"/>
    </location>
</feature>
<reference evidence="3 4" key="1">
    <citation type="submission" date="2016-11" db="EMBL/GenBank/DDBJ databases">
        <authorList>
            <person name="Jaros S."/>
            <person name="Januszkiewicz K."/>
            <person name="Wedrychowicz H."/>
        </authorList>
    </citation>
    <scope>NUCLEOTIDE SEQUENCE [LARGE SCALE GENOMIC DNA]</scope>
    <source>
        <strain evidence="3 4">DSM 21425</strain>
    </source>
</reference>
<name>A0A1M6FGK3_9FLAO</name>
<evidence type="ECO:0000313" key="4">
    <source>
        <dbReference type="Proteomes" id="UP000184225"/>
    </source>
</evidence>